<organism evidence="12 13">
    <name type="scientific">Phlyctema vagabunda</name>
    <dbReference type="NCBI Taxonomy" id="108571"/>
    <lineage>
        <taxon>Eukaryota</taxon>
        <taxon>Fungi</taxon>
        <taxon>Dikarya</taxon>
        <taxon>Ascomycota</taxon>
        <taxon>Pezizomycotina</taxon>
        <taxon>Leotiomycetes</taxon>
        <taxon>Helotiales</taxon>
        <taxon>Dermateaceae</taxon>
        <taxon>Phlyctema</taxon>
    </lineage>
</organism>
<evidence type="ECO:0000256" key="10">
    <source>
        <dbReference type="SAM" id="MobiDB-lite"/>
    </source>
</evidence>
<dbReference type="Pfam" id="PF00382">
    <property type="entry name" value="TFIIB"/>
    <property type="match status" value="2"/>
</dbReference>
<keyword evidence="9" id="KW-0539">Nucleus</keyword>
<feature type="region of interest" description="Disordered" evidence="10">
    <location>
        <begin position="671"/>
        <end position="773"/>
    </location>
</feature>
<feature type="domain" description="Cyclin-like" evidence="11">
    <location>
        <begin position="232"/>
        <end position="316"/>
    </location>
</feature>
<keyword evidence="5" id="KW-0862">Zinc</keyword>
<evidence type="ECO:0000256" key="5">
    <source>
        <dbReference type="ARBA" id="ARBA00022833"/>
    </source>
</evidence>
<protein>
    <submittedName>
        <fullName evidence="12">Transcription factor tfiiib complex subunit brf1</fullName>
    </submittedName>
</protein>
<evidence type="ECO:0000256" key="2">
    <source>
        <dbReference type="ARBA" id="ARBA00010857"/>
    </source>
</evidence>
<proteinExistence type="inferred from homology"/>
<feature type="compositionally biased region" description="Acidic residues" evidence="10">
    <location>
        <begin position="730"/>
        <end position="747"/>
    </location>
</feature>
<feature type="domain" description="Cyclin-like" evidence="11">
    <location>
        <begin position="134"/>
        <end position="216"/>
    </location>
</feature>
<dbReference type="InterPro" id="IPR000812">
    <property type="entry name" value="TFIIB"/>
</dbReference>
<feature type="compositionally biased region" description="Polar residues" evidence="10">
    <location>
        <begin position="385"/>
        <end position="396"/>
    </location>
</feature>
<comment type="caution">
    <text evidence="12">The sequence shown here is derived from an EMBL/GenBank/DDBJ whole genome shotgun (WGS) entry which is preliminary data.</text>
</comment>
<feature type="compositionally biased region" description="Acidic residues" evidence="10">
    <location>
        <begin position="756"/>
        <end position="773"/>
    </location>
</feature>
<dbReference type="SUPFAM" id="SSF47954">
    <property type="entry name" value="Cyclin-like"/>
    <property type="match status" value="2"/>
</dbReference>
<dbReference type="Gene3D" id="1.10.472.10">
    <property type="entry name" value="Cyclin-like"/>
    <property type="match status" value="2"/>
</dbReference>
<feature type="region of interest" description="Disordered" evidence="10">
    <location>
        <begin position="354"/>
        <end position="423"/>
    </location>
</feature>
<dbReference type="Gene3D" id="1.20.5.650">
    <property type="entry name" value="Single helix bin"/>
    <property type="match status" value="1"/>
</dbReference>
<dbReference type="CDD" id="cd20554">
    <property type="entry name" value="CYCLIN_TFIIIB90_rpt2"/>
    <property type="match status" value="1"/>
</dbReference>
<evidence type="ECO:0000256" key="1">
    <source>
        <dbReference type="ARBA" id="ARBA00004123"/>
    </source>
</evidence>
<keyword evidence="13" id="KW-1185">Reference proteome</keyword>
<dbReference type="SMART" id="SM00385">
    <property type="entry name" value="CYCLIN"/>
    <property type="match status" value="2"/>
</dbReference>
<dbReference type="PANTHER" id="PTHR11618:SF4">
    <property type="entry name" value="TRANSCRIPTION FACTOR IIIB 90 KDA SUBUNIT"/>
    <property type="match status" value="1"/>
</dbReference>
<dbReference type="EMBL" id="JBFCZG010000001">
    <property type="protein sequence ID" value="KAL3428083.1"/>
    <property type="molecule type" value="Genomic_DNA"/>
</dbReference>
<feature type="compositionally biased region" description="Polar residues" evidence="10">
    <location>
        <begin position="678"/>
        <end position="706"/>
    </location>
</feature>
<reference evidence="12 13" key="1">
    <citation type="submission" date="2024-06" db="EMBL/GenBank/DDBJ databases">
        <title>Complete genome of Phlyctema vagabunda strain 19-DSS-EL-015.</title>
        <authorList>
            <person name="Fiorenzani C."/>
        </authorList>
    </citation>
    <scope>NUCLEOTIDE SEQUENCE [LARGE SCALE GENOMIC DNA]</scope>
    <source>
        <strain evidence="12 13">19-DSS-EL-015</strain>
    </source>
</reference>
<comment type="similarity">
    <text evidence="2">Belongs to the TFIIB family.</text>
</comment>
<evidence type="ECO:0000313" key="12">
    <source>
        <dbReference type="EMBL" id="KAL3428083.1"/>
    </source>
</evidence>
<evidence type="ECO:0000256" key="8">
    <source>
        <dbReference type="ARBA" id="ARBA00023163"/>
    </source>
</evidence>
<dbReference type="Pfam" id="PF07741">
    <property type="entry name" value="BRF1"/>
    <property type="match status" value="1"/>
</dbReference>
<keyword evidence="3" id="KW-0479">Metal-binding</keyword>
<evidence type="ECO:0000256" key="7">
    <source>
        <dbReference type="ARBA" id="ARBA00023159"/>
    </source>
</evidence>
<dbReference type="InterPro" id="IPR011665">
    <property type="entry name" value="BRF1_TBP-bd_dom"/>
</dbReference>
<evidence type="ECO:0000256" key="3">
    <source>
        <dbReference type="ARBA" id="ARBA00022723"/>
    </source>
</evidence>
<gene>
    <name evidence="12" type="ORF">PVAG01_01592</name>
</gene>
<dbReference type="InterPro" id="IPR036915">
    <property type="entry name" value="Cyclin-like_sf"/>
</dbReference>
<evidence type="ECO:0000256" key="4">
    <source>
        <dbReference type="ARBA" id="ARBA00022771"/>
    </source>
</evidence>
<evidence type="ECO:0000256" key="9">
    <source>
        <dbReference type="ARBA" id="ARBA00023242"/>
    </source>
</evidence>
<name>A0ABR4PXI3_9HELO</name>
<feature type="region of interest" description="Disordered" evidence="10">
    <location>
        <begin position="474"/>
        <end position="510"/>
    </location>
</feature>
<evidence type="ECO:0000256" key="6">
    <source>
        <dbReference type="ARBA" id="ARBA00023015"/>
    </source>
</evidence>
<dbReference type="Proteomes" id="UP001629113">
    <property type="component" value="Unassembled WGS sequence"/>
</dbReference>
<dbReference type="CDD" id="cd20553">
    <property type="entry name" value="CYCLIN_TFIIIB90_rpt1"/>
    <property type="match status" value="1"/>
</dbReference>
<keyword evidence="4" id="KW-0863">Zinc-finger</keyword>
<sequence length="773" mass="85736">MPPRKGVAPVARKPNPISKLRSINAPIVVGGGASLAQQAAKRAAAAKFKAPLCPNKTCENPMIEDGVCHGCGTIVDDSNIVAEIQFGESASGAAVVQGSFISADSGAANSMGPAFRRATGGGESGENTVRNGRRELQNLGSQMEIPASIVDNAVQIFKICSMNNFIQGRRLDMVVAVCLYSACRKEKPCKVMLIDFADRLQVNVFKLGHCFKSLHKAISFAKDGIMPVIPEDLIFRFASRLEFGDMTDKVAQDAIRLVQRMSLDWMVMGRRPSGVCGACLILAARMNNFRRTVTEVVYIVKVTTHTIQKRLDEFKLTASSSLTVDEFINDEFLSTRHDPPSFYEKSEEFLKNKKTRNRKRALELGDDEDEDAVPLPGQSKRQRASDTASAPQQSAPAVNDLRRDSDGFAIPPQPPAPGNIDPTLQNTQIDMVLATPPQSQSQGNDPMDPLMLEDVQRMAKMTDDELVRWHKEGYKQAAEGDGTETPESPGPASVRDMIPEPREKPQKHVHMEFPESWISDENELEAQISEMVSDPHSEQHAIEYARAAKKAHAYMLLVPSRNISMDVHIGEDEFANDPEVNNCLLKDEEVRKKEKIWVNENKGWLREQQEKLLKKKLAETQPPKATRKRKKKARIGEGQTEVADSAIEATENLVKERIWSKKINYEALPSMFKRQKESNPGSAATSNLTSRAPSPNTTSQEGSTAPSIIEKEAEDNTETPAVNRIKVNEFGEEELEEDEDDYEDDFGQGDINPFDDTQDPADNFGEEDDYGYD</sequence>
<feature type="compositionally biased region" description="Basic and acidic residues" evidence="10">
    <location>
        <begin position="497"/>
        <end position="510"/>
    </location>
</feature>
<dbReference type="InterPro" id="IPR013763">
    <property type="entry name" value="Cyclin-like_dom"/>
</dbReference>
<feature type="region of interest" description="Disordered" evidence="10">
    <location>
        <begin position="614"/>
        <end position="640"/>
    </location>
</feature>
<evidence type="ECO:0000313" key="13">
    <source>
        <dbReference type="Proteomes" id="UP001629113"/>
    </source>
</evidence>
<dbReference type="InterPro" id="IPR013150">
    <property type="entry name" value="TFIIB_cyclin"/>
</dbReference>
<keyword evidence="8" id="KW-0804">Transcription</keyword>
<dbReference type="PANTHER" id="PTHR11618">
    <property type="entry name" value="TRANSCRIPTION INITIATION FACTOR IIB-RELATED"/>
    <property type="match status" value="1"/>
</dbReference>
<keyword evidence="7" id="KW-0010">Activator</keyword>
<evidence type="ECO:0000259" key="11">
    <source>
        <dbReference type="SMART" id="SM00385"/>
    </source>
</evidence>
<comment type="subcellular location">
    <subcellularLocation>
        <location evidence="1">Nucleus</location>
    </subcellularLocation>
</comment>
<keyword evidence="6" id="KW-0805">Transcription regulation</keyword>
<accession>A0ABR4PXI3</accession>